<gene>
    <name evidence="2" type="ORF">AB1Y20_019911</name>
</gene>
<dbReference type="EMBL" id="JBGBPQ010000004">
    <property type="protein sequence ID" value="KAL1525038.1"/>
    <property type="molecule type" value="Genomic_DNA"/>
</dbReference>
<evidence type="ECO:0000313" key="2">
    <source>
        <dbReference type="EMBL" id="KAL1525038.1"/>
    </source>
</evidence>
<dbReference type="AlphaFoldDB" id="A0AB34JVU2"/>
<organism evidence="2 3">
    <name type="scientific">Prymnesium parvum</name>
    <name type="common">Toxic golden alga</name>
    <dbReference type="NCBI Taxonomy" id="97485"/>
    <lineage>
        <taxon>Eukaryota</taxon>
        <taxon>Haptista</taxon>
        <taxon>Haptophyta</taxon>
        <taxon>Prymnesiophyceae</taxon>
        <taxon>Prymnesiales</taxon>
        <taxon>Prymnesiaceae</taxon>
        <taxon>Prymnesium</taxon>
    </lineage>
</organism>
<reference evidence="2 3" key="1">
    <citation type="journal article" date="2024" name="Science">
        <title>Giant polyketide synthase enzymes in the biosynthesis of giant marine polyether toxins.</title>
        <authorList>
            <person name="Fallon T.R."/>
            <person name="Shende V.V."/>
            <person name="Wierzbicki I.H."/>
            <person name="Pendleton A.L."/>
            <person name="Watervoot N.F."/>
            <person name="Auber R.P."/>
            <person name="Gonzalez D.J."/>
            <person name="Wisecaver J.H."/>
            <person name="Moore B.S."/>
        </authorList>
    </citation>
    <scope>NUCLEOTIDE SEQUENCE [LARGE SCALE GENOMIC DNA]</scope>
    <source>
        <strain evidence="2 3">12B1</strain>
    </source>
</reference>
<dbReference type="Proteomes" id="UP001515480">
    <property type="component" value="Unassembled WGS sequence"/>
</dbReference>
<accession>A0AB34JVU2</accession>
<name>A0AB34JVU2_PRYPA</name>
<proteinExistence type="predicted"/>
<comment type="caution">
    <text evidence="2">The sequence shown here is derived from an EMBL/GenBank/DDBJ whole genome shotgun (WGS) entry which is preliminary data.</text>
</comment>
<keyword evidence="3" id="KW-1185">Reference proteome</keyword>
<feature type="region of interest" description="Disordered" evidence="1">
    <location>
        <begin position="1"/>
        <end position="32"/>
    </location>
</feature>
<evidence type="ECO:0000256" key="1">
    <source>
        <dbReference type="SAM" id="MobiDB-lite"/>
    </source>
</evidence>
<evidence type="ECO:0000313" key="3">
    <source>
        <dbReference type="Proteomes" id="UP001515480"/>
    </source>
</evidence>
<feature type="region of interest" description="Disordered" evidence="1">
    <location>
        <begin position="63"/>
        <end position="99"/>
    </location>
</feature>
<protein>
    <submittedName>
        <fullName evidence="2">Uncharacterized protein</fullName>
    </submittedName>
</protein>
<feature type="compositionally biased region" description="Gly residues" evidence="1">
    <location>
        <begin position="1"/>
        <end position="13"/>
    </location>
</feature>
<feature type="compositionally biased region" description="Basic and acidic residues" evidence="1">
    <location>
        <begin position="22"/>
        <end position="32"/>
    </location>
</feature>
<sequence>MGGNGRVVGGGCAGYRSRQRVQRSDRLRDDARFPLAEVKEDALRGDDDGGAVSRGACVRRTTRRGVRSLSPGALRLHARPEEHDGEGDAEQGDHHRPGL</sequence>